<sequence>MADAFKSNSTPVRSSLGGADAESSGNNVVAFFTTIQRCLSQEPRDLVYPE</sequence>
<gene>
    <name evidence="2" type="ORF">BOLC7T40877H</name>
</gene>
<name>A0A3P6DUR2_BRAOL</name>
<organism evidence="2">
    <name type="scientific">Brassica oleracea</name>
    <name type="common">Wild cabbage</name>
    <dbReference type="NCBI Taxonomy" id="3712"/>
    <lineage>
        <taxon>Eukaryota</taxon>
        <taxon>Viridiplantae</taxon>
        <taxon>Streptophyta</taxon>
        <taxon>Embryophyta</taxon>
        <taxon>Tracheophyta</taxon>
        <taxon>Spermatophyta</taxon>
        <taxon>Magnoliopsida</taxon>
        <taxon>eudicotyledons</taxon>
        <taxon>Gunneridae</taxon>
        <taxon>Pentapetalae</taxon>
        <taxon>rosids</taxon>
        <taxon>malvids</taxon>
        <taxon>Brassicales</taxon>
        <taxon>Brassicaceae</taxon>
        <taxon>Brassiceae</taxon>
        <taxon>Brassica</taxon>
    </lineage>
</organism>
<dbReference type="EMBL" id="LR031876">
    <property type="protein sequence ID" value="VDD35317.1"/>
    <property type="molecule type" value="Genomic_DNA"/>
</dbReference>
<proteinExistence type="predicted"/>
<accession>A0A3P6DUR2</accession>
<protein>
    <submittedName>
        <fullName evidence="2">Uncharacterized protein</fullName>
    </submittedName>
</protein>
<feature type="region of interest" description="Disordered" evidence="1">
    <location>
        <begin position="1"/>
        <end position="24"/>
    </location>
</feature>
<evidence type="ECO:0000256" key="1">
    <source>
        <dbReference type="SAM" id="MobiDB-lite"/>
    </source>
</evidence>
<reference evidence="2" key="1">
    <citation type="submission" date="2018-11" db="EMBL/GenBank/DDBJ databases">
        <authorList>
            <consortium name="Genoscope - CEA"/>
            <person name="William W."/>
        </authorList>
    </citation>
    <scope>NUCLEOTIDE SEQUENCE</scope>
</reference>
<dbReference type="AlphaFoldDB" id="A0A3P6DUR2"/>
<evidence type="ECO:0000313" key="2">
    <source>
        <dbReference type="EMBL" id="VDD35317.1"/>
    </source>
</evidence>
<feature type="compositionally biased region" description="Polar residues" evidence="1">
    <location>
        <begin position="1"/>
        <end position="13"/>
    </location>
</feature>